<dbReference type="RefSeq" id="WP_237855675.1">
    <property type="nucleotide sequence ID" value="NZ_JAKLWS010000030.1"/>
</dbReference>
<dbReference type="Proteomes" id="UP001165366">
    <property type="component" value="Unassembled WGS sequence"/>
</dbReference>
<dbReference type="NCBIfam" id="NF002794">
    <property type="entry name" value="PRK02925.1"/>
    <property type="match status" value="1"/>
</dbReference>
<sequence length="471" mass="54067">MPKQFISKDFLLQSQSAEELYHHYAAHLPIIDYHCHLPPGEIANDINFRNLTHIWLDGDHYKWRALRACGVDEKFITGDASDKQKFLKWAETVPKTIKNPLYHWTQMELKNPFGITDLLDSESAESIWEACNEMLQKPEFSTRGLIKRNKVEVVATTDDPTDSLEHHKKMKGEEDVGFQMVPTFRPDRGMQIEKGTDFISWVNKLEKVADQSISTFRDFLDALKSRHDLFNELGCRASDHGANEPFSEPFTDQQIEGIFSKAMSGNSVSEGESRVFKSAFLYYCGLMDHEKEWVFQLHVGALRNNSSRKVKNLGPDTGFDSIGDFEMARPLSRLLDRLDAEDNLPRVSLYNNNPRDNELFATMIGNFQDGTIPGKLQHGPPWWFMDQKDGIERQVESLSNMGVLSEFIGMTTDSRSFLSYSRHDYFRRIICNILGDDMEKGLIPSDMELIGGIVEKICYQNAADFFRFKSI</sequence>
<evidence type="ECO:0000256" key="5">
    <source>
        <dbReference type="ARBA" id="ARBA00020555"/>
    </source>
</evidence>
<evidence type="ECO:0000256" key="1">
    <source>
        <dbReference type="ARBA" id="ARBA00001165"/>
    </source>
</evidence>
<proteinExistence type="inferred from homology"/>
<evidence type="ECO:0000256" key="4">
    <source>
        <dbReference type="ARBA" id="ARBA00012546"/>
    </source>
</evidence>
<reference evidence="8" key="2">
    <citation type="submission" date="2024-05" db="EMBL/GenBank/DDBJ databases">
        <title>Rhodohalobacter halophilus gen. nov., sp. nov., a moderately halophilic member of the family Balneolaceae.</title>
        <authorList>
            <person name="Xia J."/>
        </authorList>
    </citation>
    <scope>NUCLEOTIDE SEQUENCE</scope>
    <source>
        <strain evidence="8">WB101</strain>
    </source>
</reference>
<evidence type="ECO:0000256" key="3">
    <source>
        <dbReference type="ARBA" id="ARBA00008397"/>
    </source>
</evidence>
<dbReference type="Pfam" id="PF02614">
    <property type="entry name" value="UxaC"/>
    <property type="match status" value="1"/>
</dbReference>
<keyword evidence="6 7" id="KW-0413">Isomerase</keyword>
<reference evidence="8" key="1">
    <citation type="submission" date="2022-01" db="EMBL/GenBank/DDBJ databases">
        <authorList>
            <person name="Wang Y."/>
        </authorList>
    </citation>
    <scope>NUCLEOTIDE SEQUENCE</scope>
    <source>
        <strain evidence="8">WB101</strain>
    </source>
</reference>
<name>A0ABS9KHN5_9BACT</name>
<evidence type="ECO:0000256" key="2">
    <source>
        <dbReference type="ARBA" id="ARBA00004892"/>
    </source>
</evidence>
<comment type="pathway">
    <text evidence="2 7">Carbohydrate metabolism; pentose and glucuronate interconversion.</text>
</comment>
<comment type="catalytic activity">
    <reaction evidence="1 7">
        <text>D-glucuronate = D-fructuronate</text>
        <dbReference type="Rhea" id="RHEA:13049"/>
        <dbReference type="ChEBI" id="CHEBI:58720"/>
        <dbReference type="ChEBI" id="CHEBI:59863"/>
        <dbReference type="EC" id="5.3.1.12"/>
    </reaction>
</comment>
<dbReference type="EC" id="5.3.1.12" evidence="4 7"/>
<comment type="catalytic activity">
    <reaction evidence="7">
        <text>aldehydo-D-galacturonate = keto-D-tagaturonate</text>
        <dbReference type="Rhea" id="RHEA:27702"/>
        <dbReference type="ChEBI" id="CHEBI:12952"/>
        <dbReference type="ChEBI" id="CHEBI:17886"/>
    </reaction>
</comment>
<evidence type="ECO:0000313" key="9">
    <source>
        <dbReference type="Proteomes" id="UP001165366"/>
    </source>
</evidence>
<accession>A0ABS9KHN5</accession>
<dbReference type="Gene3D" id="3.20.20.140">
    <property type="entry name" value="Metal-dependent hydrolases"/>
    <property type="match status" value="1"/>
</dbReference>
<dbReference type="PANTHER" id="PTHR30068:SF4">
    <property type="entry name" value="URONATE ISOMERASE"/>
    <property type="match status" value="1"/>
</dbReference>
<dbReference type="Gene3D" id="1.10.2020.10">
    <property type="entry name" value="uronate isomerase, domain 2, chain A"/>
    <property type="match status" value="1"/>
</dbReference>
<organism evidence="8 9">
    <name type="scientific">Rhodohalobacter sulfatireducens</name>
    <dbReference type="NCBI Taxonomy" id="2911366"/>
    <lineage>
        <taxon>Bacteria</taxon>
        <taxon>Pseudomonadati</taxon>
        <taxon>Balneolota</taxon>
        <taxon>Balneolia</taxon>
        <taxon>Balneolales</taxon>
        <taxon>Balneolaceae</taxon>
        <taxon>Rhodohalobacter</taxon>
    </lineage>
</organism>
<evidence type="ECO:0000256" key="6">
    <source>
        <dbReference type="ARBA" id="ARBA00023235"/>
    </source>
</evidence>
<evidence type="ECO:0000313" key="8">
    <source>
        <dbReference type="EMBL" id="MCG2590302.1"/>
    </source>
</evidence>
<protein>
    <recommendedName>
        <fullName evidence="5 7">Uronate isomerase</fullName>
        <ecNumber evidence="4 7">5.3.1.12</ecNumber>
    </recommendedName>
    <alternativeName>
        <fullName evidence="7">Glucuronate isomerase</fullName>
    </alternativeName>
    <alternativeName>
        <fullName evidence="7">Uronic isomerase</fullName>
    </alternativeName>
</protein>
<comment type="similarity">
    <text evidence="3 7">Belongs to the metallo-dependent hydrolases superfamily. Uronate isomerase family.</text>
</comment>
<dbReference type="SUPFAM" id="SSF51556">
    <property type="entry name" value="Metallo-dependent hydrolases"/>
    <property type="match status" value="1"/>
</dbReference>
<dbReference type="GO" id="GO:0008880">
    <property type="term" value="F:glucuronate isomerase activity"/>
    <property type="evidence" value="ECO:0007669"/>
    <property type="project" value="UniProtKB-EC"/>
</dbReference>
<keyword evidence="9" id="KW-1185">Reference proteome</keyword>
<dbReference type="EMBL" id="JAKLWS010000030">
    <property type="protein sequence ID" value="MCG2590302.1"/>
    <property type="molecule type" value="Genomic_DNA"/>
</dbReference>
<gene>
    <name evidence="7 8" type="primary">uxaC</name>
    <name evidence="8" type="ORF">L6773_17125</name>
</gene>
<comment type="caution">
    <text evidence="8">The sequence shown here is derived from an EMBL/GenBank/DDBJ whole genome shotgun (WGS) entry which is preliminary data.</text>
</comment>
<dbReference type="InterPro" id="IPR032466">
    <property type="entry name" value="Metal_Hydrolase"/>
</dbReference>
<dbReference type="InterPro" id="IPR003766">
    <property type="entry name" value="Uronate_isomerase"/>
</dbReference>
<dbReference type="PANTHER" id="PTHR30068">
    <property type="entry name" value="URONATE ISOMERASE"/>
    <property type="match status" value="1"/>
</dbReference>
<evidence type="ECO:0000256" key="7">
    <source>
        <dbReference type="HAMAP-Rule" id="MF_00675"/>
    </source>
</evidence>
<dbReference type="HAMAP" id="MF_00675">
    <property type="entry name" value="UxaC"/>
    <property type="match status" value="1"/>
</dbReference>